<evidence type="ECO:0000313" key="1">
    <source>
        <dbReference type="EMBL" id="CAD8118524.1"/>
    </source>
</evidence>
<comment type="caution">
    <text evidence="1">The sequence shown here is derived from an EMBL/GenBank/DDBJ whole genome shotgun (WGS) entry which is preliminary data.</text>
</comment>
<evidence type="ECO:0000313" key="2">
    <source>
        <dbReference type="Proteomes" id="UP000692954"/>
    </source>
</evidence>
<name>A0A8S1QUN0_9CILI</name>
<dbReference type="OrthoDB" id="301262at2759"/>
<dbReference type="EMBL" id="CAJJDN010000117">
    <property type="protein sequence ID" value="CAD8118524.1"/>
    <property type="molecule type" value="Genomic_DNA"/>
</dbReference>
<sequence length="431" mass="50711">MILFSRISYCFSSEKKILRFIKSCSSPKEVYQIYHKNQEHFTPLLFLEALKHMNTSPIRKRFDLNDDIAFYDELTEIFKQVPMQEKWRFYVQVAKIGRNKQLIKQYGSDLTCIRVKQIAILLWGYHKNGIKKPRVVIHLIDQLQQNLDALIPVSEKTDNNIQQNLNDNSKSENEEDHDINQLDEDDDFLEQQLEEDLQSEKRVLRDYKFKFKDMVLIIWAIQDIKLDATALLIYTFKLAINNFNKKELITNRSLILLLQATINIKDNKQINAYQKLVIQNLSEQDLSNEGILQLLLLLRTLGQLKQSPEFAQKLAYIMLKNQEKSNQPFSSKFASIMIWNLNKLGITDTDIYNKLGLHLTKSNEFKAMDISQAILIYSIQQTKSPQYQQYQFILRSLISKGNMIKLDPRSQSIIRESLEQYQPHLVKLLKK</sequence>
<accession>A0A8S1QUN0</accession>
<proteinExistence type="predicted"/>
<dbReference type="AlphaFoldDB" id="A0A8S1QUN0"/>
<organism evidence="1 2">
    <name type="scientific">Paramecium sonneborni</name>
    <dbReference type="NCBI Taxonomy" id="65129"/>
    <lineage>
        <taxon>Eukaryota</taxon>
        <taxon>Sar</taxon>
        <taxon>Alveolata</taxon>
        <taxon>Ciliophora</taxon>
        <taxon>Intramacronucleata</taxon>
        <taxon>Oligohymenophorea</taxon>
        <taxon>Peniculida</taxon>
        <taxon>Parameciidae</taxon>
        <taxon>Paramecium</taxon>
    </lineage>
</organism>
<keyword evidence="2" id="KW-1185">Reference proteome</keyword>
<dbReference type="Proteomes" id="UP000692954">
    <property type="component" value="Unassembled WGS sequence"/>
</dbReference>
<protein>
    <submittedName>
        <fullName evidence="1">Uncharacterized protein</fullName>
    </submittedName>
</protein>
<gene>
    <name evidence="1" type="ORF">PSON_ATCC_30995.1.T1170162</name>
</gene>
<reference evidence="1" key="1">
    <citation type="submission" date="2021-01" db="EMBL/GenBank/DDBJ databases">
        <authorList>
            <consortium name="Genoscope - CEA"/>
            <person name="William W."/>
        </authorList>
    </citation>
    <scope>NUCLEOTIDE SEQUENCE</scope>
</reference>